<reference evidence="2" key="1">
    <citation type="journal article" date="2019" name="Curr. Biol.">
        <title>Genome Sequence of Striga asiatica Provides Insight into the Evolution of Plant Parasitism.</title>
        <authorList>
            <person name="Yoshida S."/>
            <person name="Kim S."/>
            <person name="Wafula E.K."/>
            <person name="Tanskanen J."/>
            <person name="Kim Y.M."/>
            <person name="Honaas L."/>
            <person name="Yang Z."/>
            <person name="Spallek T."/>
            <person name="Conn C.E."/>
            <person name="Ichihashi Y."/>
            <person name="Cheong K."/>
            <person name="Cui S."/>
            <person name="Der J.P."/>
            <person name="Gundlach H."/>
            <person name="Jiao Y."/>
            <person name="Hori C."/>
            <person name="Ishida J.K."/>
            <person name="Kasahara H."/>
            <person name="Kiba T."/>
            <person name="Kim M.S."/>
            <person name="Koo N."/>
            <person name="Laohavisit A."/>
            <person name="Lee Y.H."/>
            <person name="Lumba S."/>
            <person name="McCourt P."/>
            <person name="Mortimer J.C."/>
            <person name="Mutuku J.M."/>
            <person name="Nomura T."/>
            <person name="Sasaki-Sekimoto Y."/>
            <person name="Seto Y."/>
            <person name="Wang Y."/>
            <person name="Wakatake T."/>
            <person name="Sakakibara H."/>
            <person name="Demura T."/>
            <person name="Yamaguchi S."/>
            <person name="Yoneyama K."/>
            <person name="Manabe R.I."/>
            <person name="Nelson D.C."/>
            <person name="Schulman A.H."/>
            <person name="Timko M.P."/>
            <person name="dePamphilis C.W."/>
            <person name="Choi D."/>
            <person name="Shirasu K."/>
        </authorList>
    </citation>
    <scope>NUCLEOTIDE SEQUENCE [LARGE SCALE GENOMIC DNA]</scope>
    <source>
        <strain evidence="2">cv. UVA1</strain>
    </source>
</reference>
<name>A0A5A7PB90_STRAF</name>
<gene>
    <name evidence="1" type="ORF">STAS_05857</name>
</gene>
<comment type="caution">
    <text evidence="1">The sequence shown here is derived from an EMBL/GenBank/DDBJ whole genome shotgun (WGS) entry which is preliminary data.</text>
</comment>
<evidence type="ECO:0000313" key="1">
    <source>
        <dbReference type="EMBL" id="GER29952.1"/>
    </source>
</evidence>
<evidence type="ECO:0000313" key="2">
    <source>
        <dbReference type="Proteomes" id="UP000325081"/>
    </source>
</evidence>
<organism evidence="1 2">
    <name type="scientific">Striga asiatica</name>
    <name type="common">Asiatic witchweed</name>
    <name type="synonym">Buchnera asiatica</name>
    <dbReference type="NCBI Taxonomy" id="4170"/>
    <lineage>
        <taxon>Eukaryota</taxon>
        <taxon>Viridiplantae</taxon>
        <taxon>Streptophyta</taxon>
        <taxon>Embryophyta</taxon>
        <taxon>Tracheophyta</taxon>
        <taxon>Spermatophyta</taxon>
        <taxon>Magnoliopsida</taxon>
        <taxon>eudicotyledons</taxon>
        <taxon>Gunneridae</taxon>
        <taxon>Pentapetalae</taxon>
        <taxon>asterids</taxon>
        <taxon>lamiids</taxon>
        <taxon>Lamiales</taxon>
        <taxon>Orobanchaceae</taxon>
        <taxon>Buchnereae</taxon>
        <taxon>Striga</taxon>
    </lineage>
</organism>
<sequence length="127" mass="14391">MQQPQIHVVGYIRFDQVLIPLLRLLNSLSYLTLKDVKANWLFIYPQNNIILWFHTITSLHHSVRSHGWLAELQRLSEHAATGGARLCEPIRKGNKIPERLFKPIEACTTPAGGAAKLRSTDKISTPI</sequence>
<protein>
    <submittedName>
        <fullName evidence="1">ARM repeat superfamily protein</fullName>
    </submittedName>
</protein>
<accession>A0A5A7PB90</accession>
<proteinExistence type="predicted"/>
<keyword evidence="2" id="KW-1185">Reference proteome</keyword>
<dbReference type="Proteomes" id="UP000325081">
    <property type="component" value="Unassembled WGS sequence"/>
</dbReference>
<dbReference type="EMBL" id="BKCP01004294">
    <property type="protein sequence ID" value="GER29952.1"/>
    <property type="molecule type" value="Genomic_DNA"/>
</dbReference>
<dbReference type="AlphaFoldDB" id="A0A5A7PB90"/>